<keyword evidence="2 5" id="KW-0812">Transmembrane</keyword>
<feature type="transmembrane region" description="Helical" evidence="5">
    <location>
        <begin position="253"/>
        <end position="271"/>
    </location>
</feature>
<keyword evidence="4 5" id="KW-0472">Membrane</keyword>
<evidence type="ECO:0000256" key="3">
    <source>
        <dbReference type="ARBA" id="ARBA00022989"/>
    </source>
</evidence>
<feature type="transmembrane region" description="Helical" evidence="5">
    <location>
        <begin position="225"/>
        <end position="246"/>
    </location>
</feature>
<evidence type="ECO:0000256" key="5">
    <source>
        <dbReference type="SAM" id="Phobius"/>
    </source>
</evidence>
<name>A0A6J7ENP0_9ZZZZ</name>
<feature type="transmembrane region" description="Helical" evidence="5">
    <location>
        <begin position="120"/>
        <end position="140"/>
    </location>
</feature>
<feature type="transmembrane region" description="Helical" evidence="5">
    <location>
        <begin position="88"/>
        <end position="108"/>
    </location>
</feature>
<dbReference type="Gene3D" id="1.20.1250.20">
    <property type="entry name" value="MFS general substrate transporter like domains"/>
    <property type="match status" value="1"/>
</dbReference>
<evidence type="ECO:0000256" key="1">
    <source>
        <dbReference type="ARBA" id="ARBA00004141"/>
    </source>
</evidence>
<evidence type="ECO:0000256" key="4">
    <source>
        <dbReference type="ARBA" id="ARBA00023136"/>
    </source>
</evidence>
<dbReference type="InterPro" id="IPR036259">
    <property type="entry name" value="MFS_trans_sf"/>
</dbReference>
<dbReference type="PANTHER" id="PTHR42718">
    <property type="entry name" value="MAJOR FACILITATOR SUPERFAMILY MULTIDRUG TRANSPORTER MFSC"/>
    <property type="match status" value="1"/>
</dbReference>
<organism evidence="7">
    <name type="scientific">freshwater metagenome</name>
    <dbReference type="NCBI Taxonomy" id="449393"/>
    <lineage>
        <taxon>unclassified sequences</taxon>
        <taxon>metagenomes</taxon>
        <taxon>ecological metagenomes</taxon>
    </lineage>
</organism>
<dbReference type="AlphaFoldDB" id="A0A6J7ENP0"/>
<protein>
    <submittedName>
        <fullName evidence="7">Unannotated protein</fullName>
    </submittedName>
</protein>
<proteinExistence type="predicted"/>
<gene>
    <name evidence="7" type="ORF">UFOPK3427_01683</name>
</gene>
<evidence type="ECO:0000259" key="6">
    <source>
        <dbReference type="PROSITE" id="PS50850"/>
    </source>
</evidence>
<dbReference type="GO" id="GO:0022857">
    <property type="term" value="F:transmembrane transporter activity"/>
    <property type="evidence" value="ECO:0007669"/>
    <property type="project" value="InterPro"/>
</dbReference>
<feature type="transmembrane region" description="Helical" evidence="5">
    <location>
        <begin position="190"/>
        <end position="213"/>
    </location>
</feature>
<dbReference type="Gene3D" id="1.20.1720.10">
    <property type="entry name" value="Multidrug resistance protein D"/>
    <property type="match status" value="1"/>
</dbReference>
<evidence type="ECO:0000313" key="7">
    <source>
        <dbReference type="EMBL" id="CAB4882845.1"/>
    </source>
</evidence>
<evidence type="ECO:0000256" key="2">
    <source>
        <dbReference type="ARBA" id="ARBA00022692"/>
    </source>
</evidence>
<dbReference type="SUPFAM" id="SSF103473">
    <property type="entry name" value="MFS general substrate transporter"/>
    <property type="match status" value="1"/>
</dbReference>
<dbReference type="Pfam" id="PF07690">
    <property type="entry name" value="MFS_1"/>
    <property type="match status" value="1"/>
</dbReference>
<sequence length="439" mass="44991">MQIGLIFFGIFSVAAALSHSTGSLIATRALMGVAAAFIFPATLAILTTIFTDPSERQKALGVWGATSGLAVAFGPITGGALLEHFWYGSVFLINIPIVIVTFIGGQILIPKLNPEKKKIFDTRGVVISTVGVTLLVLAIIEGPQWGWTSLGTLVCFATSICLLVLFAWLELRTPEPLLDVRVFAVARFSAGAGAIAVAFFCLFGFIFLITQYFQFVRGYSTLSAGLHTLPFAIVAAIFTPLGAVFALKVGSRLIVAAGLLFMAAGLIVAGTTSTPTAAYWGPVITGMVLLALGLSFVTAPATEAVMGSLRPDQVGAGAAVNNTTRELGGTLGVAVIGSVFASVYGPKIVSAFAPYPIPPSATQSAKESVAAAYGVVSHAPPSVQATLTTAVNTAFISGLELACFVGAGVAIVGAIAAILFLPGKSGTPSSLGEMLGAEA</sequence>
<dbReference type="PANTHER" id="PTHR42718:SF42">
    <property type="entry name" value="EXPORT PROTEIN"/>
    <property type="match status" value="1"/>
</dbReference>
<feature type="domain" description="Major facilitator superfamily (MFS) profile" evidence="6">
    <location>
        <begin position="1"/>
        <end position="425"/>
    </location>
</feature>
<feature type="transmembrane region" description="Helical" evidence="5">
    <location>
        <begin position="146"/>
        <end position="169"/>
    </location>
</feature>
<comment type="subcellular location">
    <subcellularLocation>
        <location evidence="1">Membrane</location>
        <topology evidence="1">Multi-pass membrane protein</topology>
    </subcellularLocation>
</comment>
<dbReference type="GO" id="GO:0016020">
    <property type="term" value="C:membrane"/>
    <property type="evidence" value="ECO:0007669"/>
    <property type="project" value="UniProtKB-SubCell"/>
</dbReference>
<dbReference type="CDD" id="cd17321">
    <property type="entry name" value="MFS_MMR_MDR_like"/>
    <property type="match status" value="1"/>
</dbReference>
<accession>A0A6J7ENP0</accession>
<feature type="transmembrane region" description="Helical" evidence="5">
    <location>
        <begin position="401"/>
        <end position="421"/>
    </location>
</feature>
<reference evidence="7" key="1">
    <citation type="submission" date="2020-05" db="EMBL/GenBank/DDBJ databases">
        <authorList>
            <person name="Chiriac C."/>
            <person name="Salcher M."/>
            <person name="Ghai R."/>
            <person name="Kavagutti S V."/>
        </authorList>
    </citation>
    <scope>NUCLEOTIDE SEQUENCE</scope>
</reference>
<dbReference type="EMBL" id="CAFBLT010000003">
    <property type="protein sequence ID" value="CAB4882845.1"/>
    <property type="molecule type" value="Genomic_DNA"/>
</dbReference>
<feature type="transmembrane region" description="Helical" evidence="5">
    <location>
        <begin position="277"/>
        <end position="301"/>
    </location>
</feature>
<keyword evidence="3 5" id="KW-1133">Transmembrane helix</keyword>
<dbReference type="InterPro" id="IPR020846">
    <property type="entry name" value="MFS_dom"/>
</dbReference>
<dbReference type="InterPro" id="IPR011701">
    <property type="entry name" value="MFS"/>
</dbReference>
<feature type="transmembrane region" description="Helical" evidence="5">
    <location>
        <begin position="62"/>
        <end position="82"/>
    </location>
</feature>
<feature type="transmembrane region" description="Helical" evidence="5">
    <location>
        <begin position="28"/>
        <end position="50"/>
    </location>
</feature>
<dbReference type="PROSITE" id="PS50850">
    <property type="entry name" value="MFS"/>
    <property type="match status" value="1"/>
</dbReference>